<dbReference type="PANTHER" id="PTHR28674:SF1">
    <property type="entry name" value="NOP PROTEIN CHAPERONE 1"/>
    <property type="match status" value="1"/>
</dbReference>
<feature type="compositionally biased region" description="Basic and acidic residues" evidence="1">
    <location>
        <begin position="169"/>
        <end position="179"/>
    </location>
</feature>
<reference evidence="2 3" key="2">
    <citation type="submission" date="2019-11" db="EMBL/GenBank/DDBJ databases">
        <title>A de novo genome assembly of a pear dwarfing rootstock.</title>
        <authorList>
            <person name="Wang F."/>
            <person name="Wang J."/>
            <person name="Li S."/>
            <person name="Zhang Y."/>
            <person name="Fang M."/>
            <person name="Ma L."/>
            <person name="Zhao Y."/>
            <person name="Jiang S."/>
        </authorList>
    </citation>
    <scope>NUCLEOTIDE SEQUENCE [LARGE SCALE GENOMIC DNA]</scope>
    <source>
        <strain evidence="2">S2</strain>
        <tissue evidence="2">Leaf</tissue>
    </source>
</reference>
<accession>A0A5N5FC37</accession>
<evidence type="ECO:0000256" key="1">
    <source>
        <dbReference type="SAM" id="MobiDB-lite"/>
    </source>
</evidence>
<dbReference type="OrthoDB" id="1112980at2759"/>
<sequence length="337" mass="37426">MGNTSKDLLQLEHKKASTSPLESTLLVCKNASTKKAQPEGKPIPALPLPGSQVLGQVRDFLGVISEANEQLYRDAKDNPENYDIEVLTGNESEVINMELMLGVADLQTPEAVTAAESAISGCQPVIPLAVNSSGEESEDSSDDDSSSKNSDDEDSSDDSNSEDSDDIKDDTSDKDDKKTCSHAKLKTREPDQDNSLSEDVVTNSRVGVVLSIRRHGVVPHDIRHVDLRSRRVVCVEEVLLMEDKNKDESVWDANPHDLRDHFEFAHVIAVTMGNNCPIAEWCSWEDVPENVKKVVMDECKFDDDTNEQLMKLMDNALEGCYNIWRYKVLWNGLGSYK</sequence>
<dbReference type="Proteomes" id="UP000327157">
    <property type="component" value="Unassembled WGS sequence"/>
</dbReference>
<dbReference type="GO" id="GO:0000492">
    <property type="term" value="P:box C/D snoRNP assembly"/>
    <property type="evidence" value="ECO:0007669"/>
    <property type="project" value="InterPro"/>
</dbReference>
<feature type="compositionally biased region" description="Acidic residues" evidence="1">
    <location>
        <begin position="135"/>
        <end position="144"/>
    </location>
</feature>
<reference evidence="2 3" key="1">
    <citation type="submission" date="2019-09" db="EMBL/GenBank/DDBJ databases">
        <authorList>
            <person name="Ou C."/>
        </authorList>
    </citation>
    <scope>NUCLEOTIDE SEQUENCE [LARGE SCALE GENOMIC DNA]</scope>
    <source>
        <strain evidence="2">S2</strain>
        <tissue evidence="2">Leaf</tissue>
    </source>
</reference>
<keyword evidence="3" id="KW-1185">Reference proteome</keyword>
<dbReference type="InterPro" id="IPR027921">
    <property type="entry name" value="NOPCHAP1"/>
</dbReference>
<feature type="region of interest" description="Disordered" evidence="1">
    <location>
        <begin position="1"/>
        <end position="20"/>
    </location>
</feature>
<gene>
    <name evidence="2" type="ORF">D8674_038399</name>
</gene>
<protein>
    <submittedName>
        <fullName evidence="2">Uncharacterized protein</fullName>
    </submittedName>
</protein>
<organism evidence="2 3">
    <name type="scientific">Pyrus ussuriensis x Pyrus communis</name>
    <dbReference type="NCBI Taxonomy" id="2448454"/>
    <lineage>
        <taxon>Eukaryota</taxon>
        <taxon>Viridiplantae</taxon>
        <taxon>Streptophyta</taxon>
        <taxon>Embryophyta</taxon>
        <taxon>Tracheophyta</taxon>
        <taxon>Spermatophyta</taxon>
        <taxon>Magnoliopsida</taxon>
        <taxon>eudicotyledons</taxon>
        <taxon>Gunneridae</taxon>
        <taxon>Pentapetalae</taxon>
        <taxon>rosids</taxon>
        <taxon>fabids</taxon>
        <taxon>Rosales</taxon>
        <taxon>Rosaceae</taxon>
        <taxon>Amygdaloideae</taxon>
        <taxon>Maleae</taxon>
        <taxon>Pyrus</taxon>
    </lineage>
</organism>
<comment type="caution">
    <text evidence="2">The sequence shown here is derived from an EMBL/GenBank/DDBJ whole genome shotgun (WGS) entry which is preliminary data.</text>
</comment>
<dbReference type="PANTHER" id="PTHR28674">
    <property type="entry name" value="SIMILAR TO DNA SEGMENT, CHR 10, WAYNE STATE UNIVERSITY 102,-EXPRESSED"/>
    <property type="match status" value="1"/>
</dbReference>
<dbReference type="Pfam" id="PF15370">
    <property type="entry name" value="NOPCHAP1"/>
    <property type="match status" value="1"/>
</dbReference>
<dbReference type="AlphaFoldDB" id="A0A5N5FC37"/>
<evidence type="ECO:0000313" key="2">
    <source>
        <dbReference type="EMBL" id="KAB2600668.1"/>
    </source>
</evidence>
<evidence type="ECO:0000313" key="3">
    <source>
        <dbReference type="Proteomes" id="UP000327157"/>
    </source>
</evidence>
<feature type="compositionally biased region" description="Acidic residues" evidence="1">
    <location>
        <begin position="151"/>
        <end position="168"/>
    </location>
</feature>
<proteinExistence type="predicted"/>
<dbReference type="EMBL" id="SMOL01000714">
    <property type="protein sequence ID" value="KAB2600668.1"/>
    <property type="molecule type" value="Genomic_DNA"/>
</dbReference>
<dbReference type="GO" id="GO:0062064">
    <property type="term" value="F:box C/D methylation guide snoRNP complex binding"/>
    <property type="evidence" value="ECO:0007669"/>
    <property type="project" value="TreeGrafter"/>
</dbReference>
<feature type="region of interest" description="Disordered" evidence="1">
    <location>
        <begin position="131"/>
        <end position="199"/>
    </location>
</feature>
<name>A0A5N5FC37_9ROSA</name>